<organism evidence="2 3">
    <name type="scientific">Fusobacterium nucleatum subsp. polymorphum</name>
    <name type="common">Fusobacterium polymorphum</name>
    <dbReference type="NCBI Taxonomy" id="76857"/>
    <lineage>
        <taxon>Bacteria</taxon>
        <taxon>Fusobacteriati</taxon>
        <taxon>Fusobacteriota</taxon>
        <taxon>Fusobacteriia</taxon>
        <taxon>Fusobacteriales</taxon>
        <taxon>Fusobacteriaceae</taxon>
        <taxon>Fusobacterium</taxon>
    </lineage>
</organism>
<dbReference type="GO" id="GO:0005737">
    <property type="term" value="C:cytoplasm"/>
    <property type="evidence" value="ECO:0007669"/>
    <property type="project" value="TreeGrafter"/>
</dbReference>
<dbReference type="PANTHER" id="PTHR42850:SF4">
    <property type="entry name" value="ZINC-DEPENDENT ENDOPOLYPHOSPHATASE"/>
    <property type="match status" value="1"/>
</dbReference>
<name>A0A2C6B0E7_FUSNP</name>
<gene>
    <name evidence="2" type="ORF">CA840_10815</name>
</gene>
<dbReference type="GO" id="GO:0016791">
    <property type="term" value="F:phosphatase activity"/>
    <property type="evidence" value="ECO:0007669"/>
    <property type="project" value="TreeGrafter"/>
</dbReference>
<dbReference type="GO" id="GO:0110154">
    <property type="term" value="P:RNA decapping"/>
    <property type="evidence" value="ECO:0007669"/>
    <property type="project" value="TreeGrafter"/>
</dbReference>
<evidence type="ECO:0000259" key="1">
    <source>
        <dbReference type="Pfam" id="PF00149"/>
    </source>
</evidence>
<dbReference type="EMBL" id="NIRJ01000001">
    <property type="protein sequence ID" value="PHH97742.1"/>
    <property type="molecule type" value="Genomic_DNA"/>
</dbReference>
<sequence>MSPNFKIEYINENDYNRIFVVSDIHGYYNLFEKLLNKINLKKEDLLIILGDSCDRGENSIELYLKYIELQEQGYQIKHVWGNHEEMFYESAFVSSYYRDLWYKVGGKETIDNYTQCIKNIIGKDDKNLLNISNAKWLKNFFDKMPFMIISDKSIFVHAGFDCSKSIENQEVDFLLWNNNNFWENNNTGKSIYFGHIPSEIGKIREYPNNVFCLDTGTFFNYRLGAMEIKSKQVFYLE</sequence>
<feature type="domain" description="Calcineurin-like phosphoesterase" evidence="1">
    <location>
        <begin position="17"/>
        <end position="204"/>
    </location>
</feature>
<accession>A0A2C6B0E7</accession>
<dbReference type="PANTHER" id="PTHR42850">
    <property type="entry name" value="METALLOPHOSPHOESTERASE"/>
    <property type="match status" value="1"/>
</dbReference>
<dbReference type="GO" id="GO:0008803">
    <property type="term" value="F:bis(5'-nucleosyl)-tetraphosphatase (symmetrical) activity"/>
    <property type="evidence" value="ECO:0007669"/>
    <property type="project" value="TreeGrafter"/>
</dbReference>
<dbReference type="Proteomes" id="UP000225199">
    <property type="component" value="Unassembled WGS sequence"/>
</dbReference>
<dbReference type="AlphaFoldDB" id="A0A2C6B0E7"/>
<evidence type="ECO:0000313" key="3">
    <source>
        <dbReference type="Proteomes" id="UP000225199"/>
    </source>
</evidence>
<evidence type="ECO:0000313" key="2">
    <source>
        <dbReference type="EMBL" id="PHH97742.1"/>
    </source>
</evidence>
<reference evidence="2 3" key="1">
    <citation type="submission" date="2017-06" db="EMBL/GenBank/DDBJ databases">
        <title>Draft genome sequence of Fusobacterium nucleatum subsp. polymorphum KCOM 1002 (=ChDC F175).</title>
        <authorList>
            <person name="Kook J.-K."/>
            <person name="Park S.-N."/>
            <person name="Lim Y.K."/>
            <person name="Roh H."/>
        </authorList>
    </citation>
    <scope>NUCLEOTIDE SEQUENCE [LARGE SCALE GENOMIC DNA]</scope>
    <source>
        <strain evidence="3">KCOM 1002 (ChDC F175)</strain>
    </source>
</reference>
<dbReference type="InterPro" id="IPR004843">
    <property type="entry name" value="Calcineurin-like_PHP"/>
</dbReference>
<proteinExistence type="predicted"/>
<dbReference type="Pfam" id="PF00149">
    <property type="entry name" value="Metallophos"/>
    <property type="match status" value="1"/>
</dbReference>
<dbReference type="Gene3D" id="3.60.21.10">
    <property type="match status" value="1"/>
</dbReference>
<protein>
    <submittedName>
        <fullName evidence="2">Serine/threonine protein phosphatase</fullName>
    </submittedName>
</protein>
<dbReference type="InterPro" id="IPR029052">
    <property type="entry name" value="Metallo-depent_PP-like"/>
</dbReference>
<dbReference type="RefSeq" id="WP_098979481.1">
    <property type="nucleotide sequence ID" value="NZ_NIRJ01000001.1"/>
</dbReference>
<dbReference type="InterPro" id="IPR050126">
    <property type="entry name" value="Ap4A_hydrolase"/>
</dbReference>
<dbReference type="SUPFAM" id="SSF56300">
    <property type="entry name" value="Metallo-dependent phosphatases"/>
    <property type="match status" value="1"/>
</dbReference>
<comment type="caution">
    <text evidence="2">The sequence shown here is derived from an EMBL/GenBank/DDBJ whole genome shotgun (WGS) entry which is preliminary data.</text>
</comment>